<dbReference type="PANTHER" id="PTHR30069:SF40">
    <property type="entry name" value="TONB-DEPENDENT RECEPTOR NMB0964-RELATED"/>
    <property type="match status" value="1"/>
</dbReference>
<evidence type="ECO:0000259" key="14">
    <source>
        <dbReference type="Pfam" id="PF00593"/>
    </source>
</evidence>
<keyword evidence="5 13" id="KW-0732">Signal</keyword>
<evidence type="ECO:0000256" key="12">
    <source>
        <dbReference type="SAM" id="MobiDB-lite"/>
    </source>
</evidence>
<evidence type="ECO:0000313" key="16">
    <source>
        <dbReference type="EMBL" id="BCX80840.1"/>
    </source>
</evidence>
<keyword evidence="6 11" id="KW-0798">TonB box</keyword>
<dbReference type="InterPro" id="IPR010917">
    <property type="entry name" value="TonB_rcpt_CS"/>
</dbReference>
<comment type="similarity">
    <text evidence="9 11">Belongs to the TonB-dependent receptor family.</text>
</comment>
<dbReference type="KEGG" id="mcau:MIT9_P0416"/>
<accession>A0AAU9CD25</accession>
<dbReference type="PROSITE" id="PS52016">
    <property type="entry name" value="TONB_DEPENDENT_REC_3"/>
    <property type="match status" value="1"/>
</dbReference>
<dbReference type="Pfam" id="PF07715">
    <property type="entry name" value="Plug"/>
    <property type="match status" value="1"/>
</dbReference>
<keyword evidence="8 9" id="KW-0998">Cell outer membrane</keyword>
<evidence type="ECO:0000256" key="9">
    <source>
        <dbReference type="PROSITE-ProRule" id="PRU01360"/>
    </source>
</evidence>
<dbReference type="Gene3D" id="2.170.130.10">
    <property type="entry name" value="TonB-dependent receptor, plug domain"/>
    <property type="match status" value="1"/>
</dbReference>
<comment type="subcellular location">
    <subcellularLocation>
        <location evidence="1 9">Cell outer membrane</location>
        <topology evidence="1 9">Multi-pass membrane protein</topology>
    </subcellularLocation>
</comment>
<evidence type="ECO:0000259" key="15">
    <source>
        <dbReference type="Pfam" id="PF07715"/>
    </source>
</evidence>
<proteinExistence type="inferred from homology"/>
<feature type="short sequence motif" description="TonB C-terminal box" evidence="10">
    <location>
        <begin position="651"/>
        <end position="668"/>
    </location>
</feature>
<dbReference type="GO" id="GO:0015344">
    <property type="term" value="F:siderophore uptake transmembrane transporter activity"/>
    <property type="evidence" value="ECO:0007669"/>
    <property type="project" value="TreeGrafter"/>
</dbReference>
<dbReference type="SUPFAM" id="SSF56935">
    <property type="entry name" value="Porins"/>
    <property type="match status" value="1"/>
</dbReference>
<protein>
    <submittedName>
        <fullName evidence="16">Iron complex outermembrane recepter protein</fullName>
    </submittedName>
</protein>
<feature type="region of interest" description="Disordered" evidence="12">
    <location>
        <begin position="257"/>
        <end position="277"/>
    </location>
</feature>
<dbReference type="RefSeq" id="WP_317705789.1">
    <property type="nucleotide sequence ID" value="NZ_AP024714.1"/>
</dbReference>
<keyword evidence="2 9" id="KW-0813">Transport</keyword>
<dbReference type="PANTHER" id="PTHR30069">
    <property type="entry name" value="TONB-DEPENDENT OUTER MEMBRANE RECEPTOR"/>
    <property type="match status" value="1"/>
</dbReference>
<dbReference type="AlphaFoldDB" id="A0AAU9CD25"/>
<evidence type="ECO:0000256" key="6">
    <source>
        <dbReference type="ARBA" id="ARBA00023077"/>
    </source>
</evidence>
<gene>
    <name evidence="16" type="ORF">MIT9_P0416</name>
</gene>
<dbReference type="InterPro" id="IPR037066">
    <property type="entry name" value="Plug_dom_sf"/>
</dbReference>
<dbReference type="PROSITE" id="PS01156">
    <property type="entry name" value="TONB_DEPENDENT_REC_2"/>
    <property type="match status" value="1"/>
</dbReference>
<evidence type="ECO:0000256" key="8">
    <source>
        <dbReference type="ARBA" id="ARBA00023237"/>
    </source>
</evidence>
<feature type="signal peptide" evidence="13">
    <location>
        <begin position="1"/>
        <end position="17"/>
    </location>
</feature>
<dbReference type="Gene3D" id="2.40.170.20">
    <property type="entry name" value="TonB-dependent receptor, beta-barrel domain"/>
    <property type="match status" value="1"/>
</dbReference>
<evidence type="ECO:0000256" key="11">
    <source>
        <dbReference type="RuleBase" id="RU003357"/>
    </source>
</evidence>
<evidence type="ECO:0000256" key="13">
    <source>
        <dbReference type="SAM" id="SignalP"/>
    </source>
</evidence>
<evidence type="ECO:0000313" key="17">
    <source>
        <dbReference type="Proteomes" id="UP001321825"/>
    </source>
</evidence>
<dbReference type="InterPro" id="IPR000531">
    <property type="entry name" value="Beta-barrel_TonB"/>
</dbReference>
<dbReference type="GO" id="GO:0009279">
    <property type="term" value="C:cell outer membrane"/>
    <property type="evidence" value="ECO:0007669"/>
    <property type="project" value="UniProtKB-SubCell"/>
</dbReference>
<organism evidence="16 17">
    <name type="scientific">Methylomarinovum caldicuralii</name>
    <dbReference type="NCBI Taxonomy" id="438856"/>
    <lineage>
        <taxon>Bacteria</taxon>
        <taxon>Pseudomonadati</taxon>
        <taxon>Pseudomonadota</taxon>
        <taxon>Gammaproteobacteria</taxon>
        <taxon>Methylococcales</taxon>
        <taxon>Methylothermaceae</taxon>
        <taxon>Methylomarinovum</taxon>
    </lineage>
</organism>
<dbReference type="EMBL" id="AP024714">
    <property type="protein sequence ID" value="BCX80840.1"/>
    <property type="molecule type" value="Genomic_DNA"/>
</dbReference>
<evidence type="ECO:0000256" key="4">
    <source>
        <dbReference type="ARBA" id="ARBA00022692"/>
    </source>
</evidence>
<dbReference type="Proteomes" id="UP001321825">
    <property type="component" value="Chromosome"/>
</dbReference>
<evidence type="ECO:0000256" key="1">
    <source>
        <dbReference type="ARBA" id="ARBA00004571"/>
    </source>
</evidence>
<reference evidence="17" key="1">
    <citation type="journal article" date="2024" name="Int. J. Syst. Evol. Microbiol.">
        <title>Methylomarinovum tepidoasis sp. nov., a moderately thermophilic methanotroph of the family Methylothermaceae isolated from a deep-sea hydrothermal field.</title>
        <authorList>
            <person name="Hirayama H."/>
            <person name="Takaki Y."/>
            <person name="Abe M."/>
            <person name="Miyazaki M."/>
            <person name="Uematsu K."/>
            <person name="Matsui Y."/>
            <person name="Takai K."/>
        </authorList>
    </citation>
    <scope>NUCLEOTIDE SEQUENCE [LARGE SCALE GENOMIC DNA]</scope>
    <source>
        <strain evidence="17">IT-9</strain>
    </source>
</reference>
<feature type="domain" description="TonB-dependent receptor-like beta-barrel" evidence="14">
    <location>
        <begin position="282"/>
        <end position="637"/>
    </location>
</feature>
<evidence type="ECO:0000256" key="5">
    <source>
        <dbReference type="ARBA" id="ARBA00022729"/>
    </source>
</evidence>
<keyword evidence="3 9" id="KW-1134">Transmembrane beta strand</keyword>
<keyword evidence="4 9" id="KW-0812">Transmembrane</keyword>
<evidence type="ECO:0000256" key="10">
    <source>
        <dbReference type="PROSITE-ProRule" id="PRU10144"/>
    </source>
</evidence>
<dbReference type="GO" id="GO:0044718">
    <property type="term" value="P:siderophore transmembrane transport"/>
    <property type="evidence" value="ECO:0007669"/>
    <property type="project" value="TreeGrafter"/>
</dbReference>
<sequence>MSGSRFLLVLFSGAAFAHQATVRLTPLTVTAAHEHGPGRTVLEKEVFQRTLRRNLGEMLEQLPGFSNQSYGPGVGQPVIRGQSGPRVRILQNSLGVNDLSRISPDHAIGLEPLLTEKIEILHGPDALRYGSGIVGGLVNVLDGRIPEQLPTRPVTAIGEYQYDSTADEHAGVARLTGAIGPMVLSAGGARRARGDLVTGAGRLQGTDGDDRNGSLGLSWIGGWGFVGGGLQRLEKDYGVPSLEAADHDEAITLHEDEHEHEAGHTHEDEPGHEEHEDGKIRIDLKQNRYDFRAGIQNPWGWAEDLRLGYGYTDYRHLELEGGERGTLWTQRSHESRLELHHVPWGPARGSLGFQSRNGTMEAEGEEAVVPETDTASYAGFIAEHLDLWPFELDLGMRIEHLTTEAQGFNERHDLPVSGAASLTWNPADRHRLSLAFTSTQRPPAPQELYSFGVHHATQAFEIGNPNLDMEHSNQLELGYRFEHPRMTAEINFFHYWVNDYIFFRNTGRIDAGSGLPIFTAKQQDARFKGFEAQVHLPLYASNYGDLDLILFGDYTRGRFASGGDVPRMPPLRYGFEWKFHREEGEIFLRLTRAEPQKQPGENEASTPGYVLLNLGGEYRVLVKDRARVIIFARATNLLDQVVRSSVSNLRTVAPEPGRGAQVGMRIAF</sequence>
<dbReference type="InterPro" id="IPR036942">
    <property type="entry name" value="Beta-barrel_TonB_sf"/>
</dbReference>
<dbReference type="InterPro" id="IPR039426">
    <property type="entry name" value="TonB-dep_rcpt-like"/>
</dbReference>
<keyword evidence="17" id="KW-1185">Reference proteome</keyword>
<name>A0AAU9CD25_9GAMM</name>
<evidence type="ECO:0000256" key="7">
    <source>
        <dbReference type="ARBA" id="ARBA00023136"/>
    </source>
</evidence>
<evidence type="ECO:0000256" key="2">
    <source>
        <dbReference type="ARBA" id="ARBA00022448"/>
    </source>
</evidence>
<evidence type="ECO:0000256" key="3">
    <source>
        <dbReference type="ARBA" id="ARBA00022452"/>
    </source>
</evidence>
<dbReference type="Pfam" id="PF00593">
    <property type="entry name" value="TonB_dep_Rec_b-barrel"/>
    <property type="match status" value="1"/>
</dbReference>
<dbReference type="InterPro" id="IPR012910">
    <property type="entry name" value="Plug_dom"/>
</dbReference>
<feature type="domain" description="TonB-dependent receptor plug" evidence="15">
    <location>
        <begin position="39"/>
        <end position="136"/>
    </location>
</feature>
<feature type="chain" id="PRO_5043639172" evidence="13">
    <location>
        <begin position="18"/>
        <end position="668"/>
    </location>
</feature>
<keyword evidence="7 9" id="KW-0472">Membrane</keyword>